<sequence length="642" mass="73774">MEGNKRGRLDSKQHHDRKLYLSKRPRGGSPGPSSSKRKECSNALVLDNGGFTIKIGYSKDNNITVLPNHIMKAKSERKRFFIADQIEDCRDLSGLYYLTPHDHGYISKFDVQKNVWDYTFNKFPADDMPVIVTQPIFNFKHIQEYMDEIFFEEYDVKTLYRTNSTDLTYYQYITTKKGQHTSCIIVDSGYSFTHIVPYVNGKKYTNGIIRMDIGGKLLTNYLKDILSYRQLHVMEETYVINQLKEDTCYMALDFKKEMQTAKTTNDIVKNYVLPDFHNIRRGYVHEGEVDSQLAENFQILRINNERISVPEVLMKPSIIPGIEQAGLAQCIAKSIAKCPTKYRQQMADNIILVGGNTNFPGFKERVETETRMFLPSHHRMTVFKPEEPIKYSVLGGKSFSKDPQFRSMCVKKHEYEEHGSNYTYKKFNEFVEIEEEPPKKTEEAPFSYLDHWKKEGVDIFQKNVMKEDPSPDVQFILEGDDIEQYDGKYVTIEFEYEKKQPPKVEIPPPPIKPPDISQLKVIKKKMIVPNSPLVLNSNATVVRASDLQPIRAPTKVYRPVFRTKPENQKITQIISINGATPMTSGPLIIPSTSGGKTVSLGSAQLLNNAVIIPQNMFGSKNLTLQFRPIFMQGNNIIITKKQ</sequence>
<evidence type="ECO:0000313" key="4">
    <source>
        <dbReference type="RefSeq" id="XP_017772637.1"/>
    </source>
</evidence>
<dbReference type="Proteomes" id="UP000695000">
    <property type="component" value="Unplaced"/>
</dbReference>
<evidence type="ECO:0000313" key="3">
    <source>
        <dbReference type="Proteomes" id="UP000695000"/>
    </source>
</evidence>
<dbReference type="InterPro" id="IPR043129">
    <property type="entry name" value="ATPase_NBD"/>
</dbReference>
<dbReference type="Gene3D" id="2.30.36.70">
    <property type="entry name" value="Actin, Chain A, domain 2"/>
    <property type="match status" value="1"/>
</dbReference>
<accession>A0ABM1MDI7</accession>
<dbReference type="PANTHER" id="PTHR11937">
    <property type="entry name" value="ACTIN"/>
    <property type="match status" value="1"/>
</dbReference>
<evidence type="ECO:0000256" key="2">
    <source>
        <dbReference type="SAM" id="MobiDB-lite"/>
    </source>
</evidence>
<reference evidence="4" key="1">
    <citation type="submission" date="2025-08" db="UniProtKB">
        <authorList>
            <consortium name="RefSeq"/>
        </authorList>
    </citation>
    <scope>IDENTIFICATION</scope>
    <source>
        <tissue evidence="4">Whole Larva</tissue>
    </source>
</reference>
<evidence type="ECO:0000256" key="1">
    <source>
        <dbReference type="RuleBase" id="RU000487"/>
    </source>
</evidence>
<dbReference type="InterPro" id="IPR004000">
    <property type="entry name" value="Actin"/>
</dbReference>
<dbReference type="SUPFAM" id="SSF53067">
    <property type="entry name" value="Actin-like ATPase domain"/>
    <property type="match status" value="2"/>
</dbReference>
<dbReference type="Gene3D" id="3.90.640.10">
    <property type="entry name" value="Actin, Chain A, domain 4"/>
    <property type="match status" value="1"/>
</dbReference>
<dbReference type="GeneID" id="108559795"/>
<gene>
    <name evidence="4" type="primary">LOC108559795</name>
</gene>
<organism evidence="3 4">
    <name type="scientific">Nicrophorus vespilloides</name>
    <name type="common">Boreal carrion beetle</name>
    <dbReference type="NCBI Taxonomy" id="110193"/>
    <lineage>
        <taxon>Eukaryota</taxon>
        <taxon>Metazoa</taxon>
        <taxon>Ecdysozoa</taxon>
        <taxon>Arthropoda</taxon>
        <taxon>Hexapoda</taxon>
        <taxon>Insecta</taxon>
        <taxon>Pterygota</taxon>
        <taxon>Neoptera</taxon>
        <taxon>Endopterygota</taxon>
        <taxon>Coleoptera</taxon>
        <taxon>Polyphaga</taxon>
        <taxon>Staphyliniformia</taxon>
        <taxon>Silphidae</taxon>
        <taxon>Nicrophorinae</taxon>
        <taxon>Nicrophorus</taxon>
    </lineage>
</organism>
<comment type="similarity">
    <text evidence="1">Belongs to the actin family.</text>
</comment>
<feature type="compositionally biased region" description="Basic and acidic residues" evidence="2">
    <location>
        <begin position="1"/>
        <end position="13"/>
    </location>
</feature>
<dbReference type="Gene3D" id="3.30.420.40">
    <property type="match status" value="2"/>
</dbReference>
<dbReference type="RefSeq" id="XP_017772637.1">
    <property type="nucleotide sequence ID" value="XM_017917148.1"/>
</dbReference>
<feature type="region of interest" description="Disordered" evidence="2">
    <location>
        <begin position="1"/>
        <end position="39"/>
    </location>
</feature>
<keyword evidence="3" id="KW-1185">Reference proteome</keyword>
<feature type="compositionally biased region" description="Basic residues" evidence="2">
    <location>
        <begin position="14"/>
        <end position="26"/>
    </location>
</feature>
<dbReference type="Pfam" id="PF00022">
    <property type="entry name" value="Actin"/>
    <property type="match status" value="1"/>
</dbReference>
<dbReference type="CDD" id="cd10210">
    <property type="entry name" value="ASKHA_NBD_Arp6"/>
    <property type="match status" value="1"/>
</dbReference>
<dbReference type="SMART" id="SM00268">
    <property type="entry name" value="ACTIN"/>
    <property type="match status" value="1"/>
</dbReference>
<protein>
    <submittedName>
        <fullName evidence="4">Actin-related protein 6</fullName>
    </submittedName>
</protein>
<proteinExistence type="inferred from homology"/>
<name>A0ABM1MDI7_NICVS</name>